<dbReference type="GO" id="GO:0003700">
    <property type="term" value="F:DNA-binding transcription factor activity"/>
    <property type="evidence" value="ECO:0007669"/>
    <property type="project" value="InterPro"/>
</dbReference>
<dbReference type="EMBL" id="BONY01000010">
    <property type="protein sequence ID" value="GIH03966.1"/>
    <property type="molecule type" value="Genomic_DNA"/>
</dbReference>
<proteinExistence type="predicted"/>
<reference evidence="5" key="1">
    <citation type="submission" date="2021-01" db="EMBL/GenBank/DDBJ databases">
        <title>Whole genome shotgun sequence of Rhizocola hellebori NBRC 109834.</title>
        <authorList>
            <person name="Komaki H."/>
            <person name="Tamura T."/>
        </authorList>
    </citation>
    <scope>NUCLEOTIDE SEQUENCE</scope>
    <source>
        <strain evidence="5">NBRC 109834</strain>
    </source>
</reference>
<evidence type="ECO:0000256" key="3">
    <source>
        <dbReference type="ARBA" id="ARBA00023163"/>
    </source>
</evidence>
<dbReference type="InterPro" id="IPR036390">
    <property type="entry name" value="WH_DNA-bd_sf"/>
</dbReference>
<dbReference type="Pfam" id="PF00392">
    <property type="entry name" value="GntR"/>
    <property type="match status" value="1"/>
</dbReference>
<evidence type="ECO:0000256" key="2">
    <source>
        <dbReference type="ARBA" id="ARBA00023125"/>
    </source>
</evidence>
<dbReference type="CDD" id="cd07377">
    <property type="entry name" value="WHTH_GntR"/>
    <property type="match status" value="1"/>
</dbReference>
<name>A0A8J3Q608_9ACTN</name>
<evidence type="ECO:0000259" key="4">
    <source>
        <dbReference type="PROSITE" id="PS50949"/>
    </source>
</evidence>
<dbReference type="SUPFAM" id="SSF46785">
    <property type="entry name" value="Winged helix' DNA-binding domain"/>
    <property type="match status" value="1"/>
</dbReference>
<protein>
    <submittedName>
        <fullName evidence="5">GntR family transcriptional regulator</fullName>
    </submittedName>
</protein>
<dbReference type="Gene3D" id="1.10.10.10">
    <property type="entry name" value="Winged helix-like DNA-binding domain superfamily/Winged helix DNA-binding domain"/>
    <property type="match status" value="1"/>
</dbReference>
<keyword evidence="3" id="KW-0804">Transcription</keyword>
<dbReference type="InterPro" id="IPR000524">
    <property type="entry name" value="Tscrpt_reg_HTH_GntR"/>
</dbReference>
<accession>A0A8J3Q608</accession>
<evidence type="ECO:0000313" key="5">
    <source>
        <dbReference type="EMBL" id="GIH03966.1"/>
    </source>
</evidence>
<dbReference type="Proteomes" id="UP000612899">
    <property type="component" value="Unassembled WGS sequence"/>
</dbReference>
<keyword evidence="6" id="KW-1185">Reference proteome</keyword>
<dbReference type="PANTHER" id="PTHR38445">
    <property type="entry name" value="HTH-TYPE TRANSCRIPTIONAL REPRESSOR YTRA"/>
    <property type="match status" value="1"/>
</dbReference>
<dbReference type="GO" id="GO:0003677">
    <property type="term" value="F:DNA binding"/>
    <property type="evidence" value="ECO:0007669"/>
    <property type="project" value="UniProtKB-KW"/>
</dbReference>
<dbReference type="SMART" id="SM00345">
    <property type="entry name" value="HTH_GNTR"/>
    <property type="match status" value="1"/>
</dbReference>
<organism evidence="5 6">
    <name type="scientific">Rhizocola hellebori</name>
    <dbReference type="NCBI Taxonomy" id="1392758"/>
    <lineage>
        <taxon>Bacteria</taxon>
        <taxon>Bacillati</taxon>
        <taxon>Actinomycetota</taxon>
        <taxon>Actinomycetes</taxon>
        <taxon>Micromonosporales</taxon>
        <taxon>Micromonosporaceae</taxon>
        <taxon>Rhizocola</taxon>
    </lineage>
</organism>
<gene>
    <name evidence="5" type="ORF">Rhe02_20330</name>
</gene>
<dbReference type="PANTHER" id="PTHR38445:SF9">
    <property type="entry name" value="HTH-TYPE TRANSCRIPTIONAL REPRESSOR YTRA"/>
    <property type="match status" value="1"/>
</dbReference>
<keyword evidence="2" id="KW-0238">DNA-binding</keyword>
<comment type="caution">
    <text evidence="5">The sequence shown here is derived from an EMBL/GenBank/DDBJ whole genome shotgun (WGS) entry which is preliminary data.</text>
</comment>
<evidence type="ECO:0000313" key="6">
    <source>
        <dbReference type="Proteomes" id="UP000612899"/>
    </source>
</evidence>
<dbReference type="AlphaFoldDB" id="A0A8J3Q608"/>
<dbReference type="PROSITE" id="PS50949">
    <property type="entry name" value="HTH_GNTR"/>
    <property type="match status" value="1"/>
</dbReference>
<dbReference type="InterPro" id="IPR036388">
    <property type="entry name" value="WH-like_DNA-bd_sf"/>
</dbReference>
<evidence type="ECO:0000256" key="1">
    <source>
        <dbReference type="ARBA" id="ARBA00023015"/>
    </source>
</evidence>
<feature type="domain" description="HTH gntR-type" evidence="4">
    <location>
        <begin position="15"/>
        <end position="83"/>
    </location>
</feature>
<dbReference type="RefSeq" id="WP_239123626.1">
    <property type="nucleotide sequence ID" value="NZ_BONY01000010.1"/>
</dbReference>
<sequence>MTEPLEITVDPGLHVPPYEQIRQQLADLITGGVLKTGHRLPPIRQLAADLQLAAGTVARAYQELETEGLVQTRRAAGTVVAPRHPPTTEHRTETVARQYVEAAQRLGLTLSEATEAVKRHWHPPR</sequence>
<keyword evidence="1" id="KW-0805">Transcription regulation</keyword>